<dbReference type="SUPFAM" id="SSF52058">
    <property type="entry name" value="L domain-like"/>
    <property type="match status" value="1"/>
</dbReference>
<dbReference type="InterPro" id="IPR044974">
    <property type="entry name" value="Disease_R_plants"/>
</dbReference>
<name>A0A6A3CRG6_HIBSY</name>
<dbReference type="Proteomes" id="UP000436088">
    <property type="component" value="Unassembled WGS sequence"/>
</dbReference>
<comment type="caution">
    <text evidence="1">The sequence shown here is derived from an EMBL/GenBank/DDBJ whole genome shotgun (WGS) entry which is preliminary data.</text>
</comment>
<evidence type="ECO:0000313" key="2">
    <source>
        <dbReference type="Proteomes" id="UP000436088"/>
    </source>
</evidence>
<dbReference type="GO" id="GO:0006952">
    <property type="term" value="P:defense response"/>
    <property type="evidence" value="ECO:0007669"/>
    <property type="project" value="InterPro"/>
</dbReference>
<accession>A0A6A3CRG6</accession>
<reference evidence="1" key="1">
    <citation type="submission" date="2019-09" db="EMBL/GenBank/DDBJ databases">
        <title>Draft genome information of white flower Hibiscus syriacus.</title>
        <authorList>
            <person name="Kim Y.-M."/>
        </authorList>
    </citation>
    <scope>NUCLEOTIDE SEQUENCE [LARGE SCALE GENOMIC DNA]</scope>
    <source>
        <strain evidence="1">YM2019G1</strain>
    </source>
</reference>
<dbReference type="EMBL" id="VEPZ02000181">
    <property type="protein sequence ID" value="KAE8731813.1"/>
    <property type="molecule type" value="Genomic_DNA"/>
</dbReference>
<dbReference type="PANTHER" id="PTHR11017:SF559">
    <property type="entry name" value="DISEASE RESISTANCE PROTEIN CHL1"/>
    <property type="match status" value="1"/>
</dbReference>
<gene>
    <name evidence="1" type="ORF">F3Y22_tig00002511pilonHSYRG00135</name>
</gene>
<protein>
    <submittedName>
        <fullName evidence="1">Uncharacterized protein</fullName>
    </submittedName>
</protein>
<dbReference type="AlphaFoldDB" id="A0A6A3CRG6"/>
<sequence length="234" mass="26564">MVIRESNKTLNLNVDAFSKMKRLRLLKVLCLSNCDGLKYLSNELRILDWKGCPLRSLLYGFQPDNLVALLLQYSHVKQLWKGTRPLYKLKVLNLGGSPNLIKTPDFTMAPGCTKIVGVHPSMGELKKLKYLNLSGCKSLRNLPTKIGMESHHTFILSGCSNLLWFPEIDCKMDCLKTLDLSGCYRVGFLPELLQLAKSLEELDLSEMAITKPPSCIFRLKNLKVFFQRPQGIFI</sequence>
<keyword evidence="2" id="KW-1185">Reference proteome</keyword>
<dbReference type="Gene3D" id="3.80.10.10">
    <property type="entry name" value="Ribonuclease Inhibitor"/>
    <property type="match status" value="1"/>
</dbReference>
<dbReference type="Pfam" id="PF00560">
    <property type="entry name" value="LRR_1"/>
    <property type="match status" value="1"/>
</dbReference>
<proteinExistence type="predicted"/>
<dbReference type="InterPro" id="IPR032675">
    <property type="entry name" value="LRR_dom_sf"/>
</dbReference>
<dbReference type="InterPro" id="IPR001611">
    <property type="entry name" value="Leu-rich_rpt"/>
</dbReference>
<evidence type="ECO:0000313" key="1">
    <source>
        <dbReference type="EMBL" id="KAE8731813.1"/>
    </source>
</evidence>
<dbReference type="PANTHER" id="PTHR11017">
    <property type="entry name" value="LEUCINE-RICH REPEAT-CONTAINING PROTEIN"/>
    <property type="match status" value="1"/>
</dbReference>
<organism evidence="1 2">
    <name type="scientific">Hibiscus syriacus</name>
    <name type="common">Rose of Sharon</name>
    <dbReference type="NCBI Taxonomy" id="106335"/>
    <lineage>
        <taxon>Eukaryota</taxon>
        <taxon>Viridiplantae</taxon>
        <taxon>Streptophyta</taxon>
        <taxon>Embryophyta</taxon>
        <taxon>Tracheophyta</taxon>
        <taxon>Spermatophyta</taxon>
        <taxon>Magnoliopsida</taxon>
        <taxon>eudicotyledons</taxon>
        <taxon>Gunneridae</taxon>
        <taxon>Pentapetalae</taxon>
        <taxon>rosids</taxon>
        <taxon>malvids</taxon>
        <taxon>Malvales</taxon>
        <taxon>Malvaceae</taxon>
        <taxon>Malvoideae</taxon>
        <taxon>Hibiscus</taxon>
    </lineage>
</organism>